<protein>
    <submittedName>
        <fullName evidence="1">Uncharacterized protein</fullName>
    </submittedName>
</protein>
<evidence type="ECO:0000313" key="1">
    <source>
        <dbReference type="EMBL" id="MFC1435974.1"/>
    </source>
</evidence>
<reference evidence="1 2" key="1">
    <citation type="submission" date="2024-09" db="EMBL/GenBank/DDBJ databases">
        <authorList>
            <person name="Lee S.D."/>
        </authorList>
    </citation>
    <scope>NUCLEOTIDE SEQUENCE [LARGE SCALE GENOMIC DNA]</scope>
    <source>
        <strain evidence="1 2">N1-3</strain>
    </source>
</reference>
<dbReference type="RefSeq" id="WP_380559336.1">
    <property type="nucleotide sequence ID" value="NZ_JBHEZY010000024.1"/>
</dbReference>
<dbReference type="Proteomes" id="UP001592530">
    <property type="component" value="Unassembled WGS sequence"/>
</dbReference>
<dbReference type="EMBL" id="JBHEZY010000024">
    <property type="protein sequence ID" value="MFC1435974.1"/>
    <property type="molecule type" value="Genomic_DNA"/>
</dbReference>
<gene>
    <name evidence="1" type="ORF">ACEZDB_35615</name>
</gene>
<accession>A0ABV6XDG1</accession>
<organism evidence="1 2">
    <name type="scientific">Streptacidiphilus alkalitolerans</name>
    <dbReference type="NCBI Taxonomy" id="3342712"/>
    <lineage>
        <taxon>Bacteria</taxon>
        <taxon>Bacillati</taxon>
        <taxon>Actinomycetota</taxon>
        <taxon>Actinomycetes</taxon>
        <taxon>Kitasatosporales</taxon>
        <taxon>Streptomycetaceae</taxon>
        <taxon>Streptacidiphilus</taxon>
    </lineage>
</organism>
<name>A0ABV6XDG1_9ACTN</name>
<comment type="caution">
    <text evidence="1">The sequence shown here is derived from an EMBL/GenBank/DDBJ whole genome shotgun (WGS) entry which is preliminary data.</text>
</comment>
<sequence length="99" mass="10623">MSQSESEKTAEVLREEVEGDVSFLGGAMMGIADCFTELAYGAGRGFGVHAEYRASNLNTGKPIKALAQELAVWAAMIAKKAGELDANREALKRRETDEG</sequence>
<proteinExistence type="predicted"/>
<evidence type="ECO:0000313" key="2">
    <source>
        <dbReference type="Proteomes" id="UP001592530"/>
    </source>
</evidence>